<dbReference type="HAMAP" id="MF_02040">
    <property type="entry name" value="Mrp_NBP35"/>
    <property type="match status" value="1"/>
</dbReference>
<dbReference type="InterPro" id="IPR033756">
    <property type="entry name" value="YlxH/NBP35"/>
</dbReference>
<dbReference type="GO" id="GO:0016226">
    <property type="term" value="P:iron-sulfur cluster assembly"/>
    <property type="evidence" value="ECO:0007669"/>
    <property type="project" value="InterPro"/>
</dbReference>
<gene>
    <name evidence="9" type="ORF">CHIRRI_LOCUS5400</name>
</gene>
<evidence type="ECO:0000256" key="4">
    <source>
        <dbReference type="ARBA" id="ARBA00022840"/>
    </source>
</evidence>
<reference evidence="9" key="2">
    <citation type="submission" date="2022-10" db="EMBL/GenBank/DDBJ databases">
        <authorList>
            <consortium name="ENA_rothamsted_submissions"/>
            <consortium name="culmorum"/>
            <person name="King R."/>
        </authorList>
    </citation>
    <scope>NUCLEOTIDE SEQUENCE</scope>
</reference>
<dbReference type="GO" id="GO:0140663">
    <property type="term" value="F:ATP-dependent FeS chaperone activity"/>
    <property type="evidence" value="ECO:0007669"/>
    <property type="project" value="InterPro"/>
</dbReference>
<feature type="region of interest" description="Disordered" evidence="8">
    <location>
        <begin position="911"/>
        <end position="954"/>
    </location>
</feature>
<dbReference type="GO" id="GO:0005524">
    <property type="term" value="F:ATP binding"/>
    <property type="evidence" value="ECO:0007669"/>
    <property type="project" value="UniProtKB-KW"/>
</dbReference>
<keyword evidence="6" id="KW-0411">Iron-sulfur</keyword>
<dbReference type="GO" id="GO:0005739">
    <property type="term" value="C:mitochondrion"/>
    <property type="evidence" value="ECO:0007669"/>
    <property type="project" value="TreeGrafter"/>
</dbReference>
<feature type="compositionally biased region" description="Acidic residues" evidence="8">
    <location>
        <begin position="942"/>
        <end position="954"/>
    </location>
</feature>
<organism evidence="9 10">
    <name type="scientific">Chironomus riparius</name>
    <dbReference type="NCBI Taxonomy" id="315576"/>
    <lineage>
        <taxon>Eukaryota</taxon>
        <taxon>Metazoa</taxon>
        <taxon>Ecdysozoa</taxon>
        <taxon>Arthropoda</taxon>
        <taxon>Hexapoda</taxon>
        <taxon>Insecta</taxon>
        <taxon>Pterygota</taxon>
        <taxon>Neoptera</taxon>
        <taxon>Endopterygota</taxon>
        <taxon>Diptera</taxon>
        <taxon>Nematocera</taxon>
        <taxon>Chironomoidea</taxon>
        <taxon>Chironomidae</taxon>
        <taxon>Chironominae</taxon>
        <taxon>Chironomus</taxon>
    </lineage>
</organism>
<evidence type="ECO:0008006" key="11">
    <source>
        <dbReference type="Google" id="ProtNLM"/>
    </source>
</evidence>
<dbReference type="EMBL" id="OU895878">
    <property type="protein sequence ID" value="CAG9802493.1"/>
    <property type="molecule type" value="Genomic_DNA"/>
</dbReference>
<reference evidence="9" key="1">
    <citation type="submission" date="2022-01" db="EMBL/GenBank/DDBJ databases">
        <authorList>
            <person name="King R."/>
        </authorList>
    </citation>
    <scope>NUCLEOTIDE SEQUENCE</scope>
</reference>
<dbReference type="InterPro" id="IPR044304">
    <property type="entry name" value="NUBPL-like"/>
</dbReference>
<dbReference type="InterPro" id="IPR011009">
    <property type="entry name" value="Kinase-like_dom_sf"/>
</dbReference>
<dbReference type="PANTHER" id="PTHR42961">
    <property type="entry name" value="IRON-SULFUR PROTEIN NUBPL"/>
    <property type="match status" value="1"/>
</dbReference>
<evidence type="ECO:0000256" key="2">
    <source>
        <dbReference type="ARBA" id="ARBA00022723"/>
    </source>
</evidence>
<sequence>MFKTILRSVTVVQSLKRCYCTPIKGSSRKLDVRQIELMARSLPHRKRLKDVGNIIVVASGKGGVGKTTTAVNLAVALSAEGKSVGILDGDIFGPTVPLMMNITETPLTDENNMIIPPVNYGIKCLSMGLLVEDSAAVIWRGPLVMSALQRLLKGAIWGPLDILIVDTPPGTGDVHLSLSQNVPISGVILVSTPQKAALNVTRRAVDMYRTLKVPIVGIIENMSYVVCESCNHENILYNNAIDTFSDDLDMEIIGKIPLEKQIIRCCEDGTPSCIKFPESNFTEAYRNIAKGIIDYLKEIDSIAKGIMGAENSSHMKNVTISEKQLIEKLKNDILMFDGKLNHTNQKISIFEDVGDNKENPFKDYSVERPLARAIRNLKIYRHPYSIIKFLASTNDKTLITEFLIGSLDKHLRNQNEIQICLGLKNILNALIFLVETANVRHLNVSTESIYVTDNLTWKLGGADHLFKNSDITIELLQKSRQSKRCRDPEYIDPKESDGTGMEQFAFATLCETVIKKDSKIPFAQDFLSYCQSHLKHLNPSMRPLLSAVQLHNFFCHDFITIHSFLSELALKTQPAKQEFFKTLNDKLKQFDENIIGSQLSDLLLSRLVLLEPSAQYYLLPFLLKPQNLEEDEENSSDDYLFTTAGFIKYIVPKLKQVFCVLDVQIRLILLENFHLYVNVFTKEELVDEILPQLLLGIKDINDLLVTKTLLCLAELIPILGASLVIGKNRRKLFADGRPQQNVEMWTNENLPRSITPINSSIDILSSSPVDHVDISEHSDRVLSKLILSNGFISKSDTVTDEHINDKTLVPNDATAVDNDDEDITDNEVEWNWDQEAKDVEEPETIIEEKIETPTKIIIEKPAITVRPKIDDNIDDLDIKNKKLTKLQEQAEDFFSDFDMTPTFKTSNVHVVETSQEEQKSDETENNSSRLQMSVLETTEGGWGDDENWNDDDDL</sequence>
<evidence type="ECO:0000313" key="9">
    <source>
        <dbReference type="EMBL" id="CAG9802493.1"/>
    </source>
</evidence>
<dbReference type="Gene3D" id="3.40.50.300">
    <property type="entry name" value="P-loop containing nucleotide triphosphate hydrolases"/>
    <property type="match status" value="1"/>
</dbReference>
<name>A0A9N9WR17_9DIPT</name>
<dbReference type="SUPFAM" id="SSF56112">
    <property type="entry name" value="Protein kinase-like (PK-like)"/>
    <property type="match status" value="1"/>
</dbReference>
<dbReference type="Pfam" id="PF10609">
    <property type="entry name" value="ParA"/>
    <property type="match status" value="1"/>
</dbReference>
<dbReference type="InterPro" id="IPR027417">
    <property type="entry name" value="P-loop_NTPase"/>
</dbReference>
<proteinExistence type="inferred from homology"/>
<keyword evidence="5" id="KW-0408">Iron</keyword>
<feature type="compositionally biased region" description="Polar residues" evidence="8">
    <location>
        <begin position="925"/>
        <end position="936"/>
    </location>
</feature>
<dbReference type="SUPFAM" id="SSF52540">
    <property type="entry name" value="P-loop containing nucleoside triphosphate hydrolases"/>
    <property type="match status" value="1"/>
</dbReference>
<dbReference type="OrthoDB" id="9942861at2759"/>
<keyword evidence="3" id="KW-0547">Nucleotide-binding</keyword>
<dbReference type="PANTHER" id="PTHR42961:SF2">
    <property type="entry name" value="IRON-SULFUR PROTEIN NUBPL"/>
    <property type="match status" value="1"/>
</dbReference>
<evidence type="ECO:0000256" key="5">
    <source>
        <dbReference type="ARBA" id="ARBA00023004"/>
    </source>
</evidence>
<keyword evidence="10" id="KW-1185">Reference proteome</keyword>
<evidence type="ECO:0000256" key="3">
    <source>
        <dbReference type="ARBA" id="ARBA00022741"/>
    </source>
</evidence>
<dbReference type="InterPro" id="IPR019591">
    <property type="entry name" value="Mrp/NBP35_ATP-bd"/>
</dbReference>
<evidence type="ECO:0000256" key="8">
    <source>
        <dbReference type="SAM" id="MobiDB-lite"/>
    </source>
</evidence>
<dbReference type="CDD" id="cd02037">
    <property type="entry name" value="Mrp_NBP35"/>
    <property type="match status" value="1"/>
</dbReference>
<comment type="similarity">
    <text evidence="7">Belongs to the Mrp/NBP35 ATP-binding proteins family.</text>
</comment>
<dbReference type="Gene3D" id="1.10.510.10">
    <property type="entry name" value="Transferase(Phosphotransferase) domain 1"/>
    <property type="match status" value="1"/>
</dbReference>
<dbReference type="FunFam" id="3.40.50.300:FF:001278">
    <property type="entry name" value="Iron-sulfur cluster carrier protein"/>
    <property type="match status" value="1"/>
</dbReference>
<dbReference type="AlphaFoldDB" id="A0A9N9WR17"/>
<dbReference type="InterPro" id="IPR011989">
    <property type="entry name" value="ARM-like"/>
</dbReference>
<evidence type="ECO:0000256" key="1">
    <source>
        <dbReference type="ARBA" id="ARBA00022485"/>
    </source>
</evidence>
<evidence type="ECO:0000256" key="6">
    <source>
        <dbReference type="ARBA" id="ARBA00023014"/>
    </source>
</evidence>
<dbReference type="GO" id="GO:0032981">
    <property type="term" value="P:mitochondrial respiratory chain complex I assembly"/>
    <property type="evidence" value="ECO:0007669"/>
    <property type="project" value="TreeGrafter"/>
</dbReference>
<dbReference type="GO" id="GO:0051539">
    <property type="term" value="F:4 iron, 4 sulfur cluster binding"/>
    <property type="evidence" value="ECO:0007669"/>
    <property type="project" value="UniProtKB-KW"/>
</dbReference>
<dbReference type="GO" id="GO:0046872">
    <property type="term" value="F:metal ion binding"/>
    <property type="evidence" value="ECO:0007669"/>
    <property type="project" value="UniProtKB-KW"/>
</dbReference>
<keyword evidence="1" id="KW-0004">4Fe-4S</keyword>
<keyword evidence="4" id="KW-0067">ATP-binding</keyword>
<evidence type="ECO:0000256" key="7">
    <source>
        <dbReference type="ARBA" id="ARBA00024036"/>
    </source>
</evidence>
<evidence type="ECO:0000313" key="10">
    <source>
        <dbReference type="Proteomes" id="UP001153620"/>
    </source>
</evidence>
<dbReference type="Gene3D" id="1.25.10.10">
    <property type="entry name" value="Leucine-rich Repeat Variant"/>
    <property type="match status" value="1"/>
</dbReference>
<keyword evidence="2" id="KW-0479">Metal-binding</keyword>
<accession>A0A9N9WR17</accession>
<protein>
    <recommendedName>
        <fullName evidence="11">Protein kinase domain-containing protein</fullName>
    </recommendedName>
</protein>
<dbReference type="Proteomes" id="UP001153620">
    <property type="component" value="Chromosome 2"/>
</dbReference>